<protein>
    <submittedName>
        <fullName evidence="2">PotD/PotF family extracellular solute-binding protein</fullName>
    </submittedName>
</protein>
<gene>
    <name evidence="2" type="ORF">ACFOGJ_21660</name>
</gene>
<dbReference type="PANTHER" id="PTHR30222">
    <property type="entry name" value="SPERMIDINE/PUTRESCINE-BINDING PERIPLASMIC PROTEIN"/>
    <property type="match status" value="1"/>
</dbReference>
<dbReference type="Pfam" id="PF13416">
    <property type="entry name" value="SBP_bac_8"/>
    <property type="match status" value="1"/>
</dbReference>
<accession>A0ABV7L5G6</accession>
<evidence type="ECO:0000256" key="1">
    <source>
        <dbReference type="ARBA" id="ARBA00022729"/>
    </source>
</evidence>
<name>A0ABV7L5G6_9PROT</name>
<dbReference type="SUPFAM" id="SSF53850">
    <property type="entry name" value="Periplasmic binding protein-like II"/>
    <property type="match status" value="1"/>
</dbReference>
<comment type="caution">
    <text evidence="2">The sequence shown here is derived from an EMBL/GenBank/DDBJ whole genome shotgun (WGS) entry which is preliminary data.</text>
</comment>
<sequence length="436" mass="48149">MKDEKSSVTKGTRKGFSRRTMLKGSAAAAGVAIGSGAIKGFPTIWAQNIKDVELRIAGLSVSNMPQVEELAKKDLGLTIKMQAIDIPVIIQRGLTQPKSVDILDTVYLAMKVIWPSGNFQAIDANKIKLWDKVVGTFKTGKLDSDAWYGQGQNPSSVQFVASPDAKQFSPEQTEYLSVLPFINNADTLGIRPDLIGHKVESWKELINPEFKGKAALIGFPGIGFMDAAMALEAEGLVKYEDKGNPTKQEIDATVDILQDLKNAGHWRSFWNTFIDSVNLMASGEVVIQSMWSPAVTAVKSKGIPCEYVALKEGYRSWGLGLMLPSHLEGLKLDAAYEYLNWMYSGVPGAFFARQGYYSPVPETVKATLEPYEWDFWYEGKPAEKDIIDPFGTTIDKAGSVRDGGSYKDRMGRVAIWNTIPSENEYLTQKWNSFIAT</sequence>
<dbReference type="Proteomes" id="UP001595528">
    <property type="component" value="Unassembled WGS sequence"/>
</dbReference>
<dbReference type="PANTHER" id="PTHR30222:SF17">
    <property type="entry name" value="SPERMIDINE_PUTRESCINE-BINDING PERIPLASMIC PROTEIN"/>
    <property type="match status" value="1"/>
</dbReference>
<organism evidence="2 3">
    <name type="scientific">Marinibaculum pumilum</name>
    <dbReference type="NCBI Taxonomy" id="1766165"/>
    <lineage>
        <taxon>Bacteria</taxon>
        <taxon>Pseudomonadati</taxon>
        <taxon>Pseudomonadota</taxon>
        <taxon>Alphaproteobacteria</taxon>
        <taxon>Rhodospirillales</taxon>
        <taxon>Rhodospirillaceae</taxon>
        <taxon>Marinibaculum</taxon>
    </lineage>
</organism>
<dbReference type="PROSITE" id="PS51318">
    <property type="entry name" value="TAT"/>
    <property type="match status" value="1"/>
</dbReference>
<reference evidence="3" key="1">
    <citation type="journal article" date="2019" name="Int. J. Syst. Evol. Microbiol.">
        <title>The Global Catalogue of Microorganisms (GCM) 10K type strain sequencing project: providing services to taxonomists for standard genome sequencing and annotation.</title>
        <authorList>
            <consortium name="The Broad Institute Genomics Platform"/>
            <consortium name="The Broad Institute Genome Sequencing Center for Infectious Disease"/>
            <person name="Wu L."/>
            <person name="Ma J."/>
        </authorList>
    </citation>
    <scope>NUCLEOTIDE SEQUENCE [LARGE SCALE GENOMIC DNA]</scope>
    <source>
        <strain evidence="3">KCTC 42964</strain>
    </source>
</reference>
<evidence type="ECO:0000313" key="3">
    <source>
        <dbReference type="Proteomes" id="UP001595528"/>
    </source>
</evidence>
<dbReference type="RefSeq" id="WP_379904483.1">
    <property type="nucleotide sequence ID" value="NZ_JBHRTR010000034.1"/>
</dbReference>
<proteinExistence type="predicted"/>
<dbReference type="Gene3D" id="3.40.190.10">
    <property type="entry name" value="Periplasmic binding protein-like II"/>
    <property type="match status" value="1"/>
</dbReference>
<dbReference type="EMBL" id="JBHRTR010000034">
    <property type="protein sequence ID" value="MFC3229872.1"/>
    <property type="molecule type" value="Genomic_DNA"/>
</dbReference>
<dbReference type="InterPro" id="IPR006059">
    <property type="entry name" value="SBP"/>
</dbReference>
<keyword evidence="1" id="KW-0732">Signal</keyword>
<dbReference type="InterPro" id="IPR006311">
    <property type="entry name" value="TAT_signal"/>
</dbReference>
<keyword evidence="3" id="KW-1185">Reference proteome</keyword>
<evidence type="ECO:0000313" key="2">
    <source>
        <dbReference type="EMBL" id="MFC3229872.1"/>
    </source>
</evidence>